<evidence type="ECO:0000256" key="5">
    <source>
        <dbReference type="ARBA" id="ARBA00005051"/>
    </source>
</evidence>
<evidence type="ECO:0000256" key="4">
    <source>
        <dbReference type="ARBA" id="ARBA00004763"/>
    </source>
</evidence>
<dbReference type="GO" id="GO:0004156">
    <property type="term" value="F:dihydropteroate synthase activity"/>
    <property type="evidence" value="ECO:0007669"/>
    <property type="project" value="UniProtKB-UniRule"/>
</dbReference>
<dbReference type="STRING" id="1064592.G0V595"/>
<evidence type="ECO:0000256" key="8">
    <source>
        <dbReference type="ARBA" id="ARBA00022679"/>
    </source>
</evidence>
<dbReference type="UniPathway" id="UPA00077">
    <property type="reaction ID" value="UER00155"/>
</dbReference>
<dbReference type="GO" id="GO:0046872">
    <property type="term" value="F:metal ion binding"/>
    <property type="evidence" value="ECO:0007669"/>
    <property type="project" value="UniProtKB-UniRule"/>
</dbReference>
<evidence type="ECO:0000256" key="6">
    <source>
        <dbReference type="ARBA" id="ARBA00009640"/>
    </source>
</evidence>
<keyword evidence="13 16" id="KW-0460">Magnesium</keyword>
<feature type="domain" description="Pterin-binding" evidence="17">
    <location>
        <begin position="503"/>
        <end position="810"/>
    </location>
</feature>
<dbReference type="Pfam" id="PF00809">
    <property type="entry name" value="Pterin_bind"/>
    <property type="match status" value="1"/>
</dbReference>
<dbReference type="SMART" id="SM00905">
    <property type="entry name" value="FolB"/>
    <property type="match status" value="2"/>
</dbReference>
<dbReference type="PANTHER" id="PTHR20941">
    <property type="entry name" value="FOLATE SYNTHESIS PROTEINS"/>
    <property type="match status" value="1"/>
</dbReference>
<dbReference type="GO" id="GO:0046654">
    <property type="term" value="P:tetrahydrofolate biosynthetic process"/>
    <property type="evidence" value="ECO:0007669"/>
    <property type="project" value="UniProtKB-UniRule"/>
</dbReference>
<gene>
    <name evidence="18" type="primary">NCAS0A00710</name>
    <name evidence="18" type="ordered locus">NCAS_0A00710</name>
</gene>
<dbReference type="KEGG" id="ncs:NCAS_0A00710"/>
<dbReference type="eggNOG" id="KOG2544">
    <property type="taxonomic scope" value="Eukaryota"/>
</dbReference>
<evidence type="ECO:0000256" key="7">
    <source>
        <dbReference type="ARBA" id="ARBA00009951"/>
    </source>
</evidence>
<dbReference type="PIRSF" id="PIRSF000741">
    <property type="entry name" value="Folic_acid_synth"/>
    <property type="match status" value="1"/>
</dbReference>
<dbReference type="HOGENOM" id="CLU_008023_2_0_1"/>
<dbReference type="InterPro" id="IPR000489">
    <property type="entry name" value="Pterin-binding_dom"/>
</dbReference>
<comment type="pathway">
    <text evidence="5">Cofactor biosynthesis; tetrahydrofolate biosynthesis; 2-amino-4-hydroxy-6-hydroxymethyl-7,8-dihydropteridine diphosphate from 7,8-dihydroneopterin triphosphate: step 4/4.</text>
</comment>
<keyword evidence="19" id="KW-1185">Reference proteome</keyword>
<dbReference type="InterPro" id="IPR006390">
    <property type="entry name" value="DHP_synth_dom"/>
</dbReference>
<dbReference type="InterPro" id="IPR016261">
    <property type="entry name" value="Folic_acid_synth"/>
</dbReference>
<comment type="similarity">
    <text evidence="16">In the central section; belongs to the HPPK family.</text>
</comment>
<dbReference type="SUPFAM" id="SSF55620">
    <property type="entry name" value="Tetrahydrobiopterin biosynthesis enzymes-like"/>
    <property type="match status" value="2"/>
</dbReference>
<dbReference type="EMBL" id="HE576752">
    <property type="protein sequence ID" value="CCC66631.1"/>
    <property type="molecule type" value="Genomic_DNA"/>
</dbReference>
<keyword evidence="11 16" id="KW-0418">Kinase</keyword>
<name>G0V595_NAUCA</name>
<dbReference type="PANTHER" id="PTHR20941:SF1">
    <property type="entry name" value="FOLIC ACID SYNTHESIS PROTEIN FOL1"/>
    <property type="match status" value="1"/>
</dbReference>
<evidence type="ECO:0000256" key="11">
    <source>
        <dbReference type="ARBA" id="ARBA00022777"/>
    </source>
</evidence>
<dbReference type="SUPFAM" id="SSF51717">
    <property type="entry name" value="Dihydropteroate synthetase-like"/>
    <property type="match status" value="1"/>
</dbReference>
<dbReference type="AlphaFoldDB" id="G0V595"/>
<evidence type="ECO:0000256" key="13">
    <source>
        <dbReference type="ARBA" id="ARBA00022842"/>
    </source>
</evidence>
<dbReference type="GO" id="GO:0003848">
    <property type="term" value="F:2-amino-4-hydroxy-6-hydroxymethyldihydropteridine diphosphokinase activity"/>
    <property type="evidence" value="ECO:0007669"/>
    <property type="project" value="UniProtKB-UniRule"/>
</dbReference>
<dbReference type="GO" id="GO:0016301">
    <property type="term" value="F:kinase activity"/>
    <property type="evidence" value="ECO:0007669"/>
    <property type="project" value="UniProtKB-UniRule"/>
</dbReference>
<dbReference type="InterPro" id="IPR045031">
    <property type="entry name" value="DHP_synth-like"/>
</dbReference>
<evidence type="ECO:0000256" key="16">
    <source>
        <dbReference type="PIRNR" id="PIRNR000741"/>
    </source>
</evidence>
<dbReference type="GO" id="GO:0004150">
    <property type="term" value="F:dihydroneopterin aldolase activity"/>
    <property type="evidence" value="ECO:0007669"/>
    <property type="project" value="UniProtKB-UniRule"/>
</dbReference>
<evidence type="ECO:0000256" key="9">
    <source>
        <dbReference type="ARBA" id="ARBA00022723"/>
    </source>
</evidence>
<protein>
    <recommendedName>
        <fullName evidence="16">Folic acid synthesis protein fol1</fullName>
    </recommendedName>
</protein>
<dbReference type="InterPro" id="IPR006157">
    <property type="entry name" value="FolB_dom"/>
</dbReference>
<dbReference type="GeneID" id="96900120"/>
<dbReference type="GO" id="GO:0005740">
    <property type="term" value="C:mitochondrial envelope"/>
    <property type="evidence" value="ECO:0007669"/>
    <property type="project" value="TreeGrafter"/>
</dbReference>
<comment type="catalytic activity">
    <reaction evidence="2">
        <text>6-hydroxymethyl-7,8-dihydropterin + ATP = (7,8-dihydropterin-6-yl)methyl diphosphate + AMP + H(+)</text>
        <dbReference type="Rhea" id="RHEA:11412"/>
        <dbReference type="ChEBI" id="CHEBI:15378"/>
        <dbReference type="ChEBI" id="CHEBI:30616"/>
        <dbReference type="ChEBI" id="CHEBI:44841"/>
        <dbReference type="ChEBI" id="CHEBI:72950"/>
        <dbReference type="ChEBI" id="CHEBI:456215"/>
        <dbReference type="EC" id="2.7.6.3"/>
    </reaction>
</comment>
<dbReference type="SUPFAM" id="SSF55083">
    <property type="entry name" value="6-hydroxymethyl-7,8-dihydropterin pyrophosphokinase, HPPK"/>
    <property type="match status" value="1"/>
</dbReference>
<comment type="similarity">
    <text evidence="6 16">In the N-terminal section; belongs to the DHNA family.</text>
</comment>
<keyword evidence="15" id="KW-0511">Multifunctional enzyme</keyword>
<dbReference type="NCBIfam" id="TIGR01498">
    <property type="entry name" value="folK"/>
    <property type="match status" value="1"/>
</dbReference>
<comment type="function">
    <text evidence="16">Catalyzes three sequential steps of tetrahydrofolate biosynthesis.</text>
</comment>
<dbReference type="GO" id="GO:0005524">
    <property type="term" value="F:ATP binding"/>
    <property type="evidence" value="ECO:0007669"/>
    <property type="project" value="UniProtKB-UniRule"/>
</dbReference>
<sequence length="819" mass="91727">MLRTISNTVNNDSIIVKNLKLQSIVGLDAWNARNPQTCLISMTLNTNFKESSATDDLKFSLNYAVLCNDITNLAQSKKEWKSVYAFSNAISSYTMNKYEQVDKLNLDVQLTNAHLRTQNVSFQVGIDRNDKIPASKYMLIKNLDLFTLIGVFNFERLQKQKLSLDIKLPVTDEHSDIPFKTIIDKVVTYTEGANFKTVEALGECIIKLVSQDPFYQDTAFLHSLIEVTVIKHNAITETDGVGISCARSPEEVVSNPTIKLNGTKESSESNGYNMPVDQSTAIATTSTDINTKYNTAYLAFGSNVGDRVSNIKLAFDALKRENEKIVILDQSSFFESEPMYFKDQEPFINGCIKIKTILSPHELLRVCKHIEYEVLGRVKHFDNGPRSIDLDIVLYQNADNEPILINDEDLIIPHPRMLERSFVLEPLCQLLPPTTRHPITAEPIWNHLDELYAKGNDEDNLWLVTPLPGKTLNTKKEKFLKFKTVTVKDPITNLSKRESVSPTYIMHILNVTPDSFSDGGKYYSPENISTTLHHLVQVTQEVLKLHDCIIIDVGGCSTRPNSEQVSEKNELGRVIPIISAIRTCKELPKDKVIISVDTYRSTVSQQAFEAGADIVNDISGGAFDSNMFSQSARIGGGYVLSHTRGTISTMNKLTDYTWKNTDVMEGKYVHYISGKEIDPKNEQLTLITTIGQELSVRFLAALDSGLHRGQMILDPGLGFAKNLDQNLEIIRTIPLLKNYSCVTPDGRFVTFKNLPILLGPSRKKFIGTITMEPEPHNRDFATGSVVASCIGYGTDIVRVHDSINCSKSVKIADKIYKKV</sequence>
<dbReference type="OrthoDB" id="615426at2759"/>
<dbReference type="Gene3D" id="3.30.1130.10">
    <property type="match status" value="2"/>
</dbReference>
<organism evidence="18 19">
    <name type="scientific">Naumovozyma castellii</name>
    <name type="common">Yeast</name>
    <name type="synonym">Saccharomyces castellii</name>
    <dbReference type="NCBI Taxonomy" id="27288"/>
    <lineage>
        <taxon>Eukaryota</taxon>
        <taxon>Fungi</taxon>
        <taxon>Dikarya</taxon>
        <taxon>Ascomycota</taxon>
        <taxon>Saccharomycotina</taxon>
        <taxon>Saccharomycetes</taxon>
        <taxon>Saccharomycetales</taxon>
        <taxon>Saccharomycetaceae</taxon>
        <taxon>Naumovozyma</taxon>
    </lineage>
</organism>
<dbReference type="GO" id="GO:0046656">
    <property type="term" value="P:folic acid biosynthetic process"/>
    <property type="evidence" value="ECO:0007669"/>
    <property type="project" value="UniProtKB-UniRule"/>
</dbReference>
<comment type="pathway">
    <text evidence="4">Cofactor biosynthesis; tetrahydrofolate biosynthesis; 7,8-dihydrofolate from 2-amino-4-hydroxy-6-hydroxymethyl-7,8-dihydropteridine diphosphate and 4-aminobenzoate: step 1/2.</text>
</comment>
<evidence type="ECO:0000256" key="1">
    <source>
        <dbReference type="ARBA" id="ARBA00000012"/>
    </source>
</evidence>
<evidence type="ECO:0000313" key="19">
    <source>
        <dbReference type="Proteomes" id="UP000001640"/>
    </source>
</evidence>
<comment type="catalytic activity">
    <reaction evidence="1">
        <text>(7,8-dihydropterin-6-yl)methyl diphosphate + 4-aminobenzoate = 7,8-dihydropteroate + diphosphate</text>
        <dbReference type="Rhea" id="RHEA:19949"/>
        <dbReference type="ChEBI" id="CHEBI:17836"/>
        <dbReference type="ChEBI" id="CHEBI:17839"/>
        <dbReference type="ChEBI" id="CHEBI:33019"/>
        <dbReference type="ChEBI" id="CHEBI:72950"/>
        <dbReference type="EC" id="2.5.1.15"/>
    </reaction>
</comment>
<dbReference type="NCBIfam" id="TIGR00526">
    <property type="entry name" value="folB_dom"/>
    <property type="match status" value="2"/>
</dbReference>
<dbReference type="InterPro" id="IPR043133">
    <property type="entry name" value="GTP-CH-I_C/QueF"/>
</dbReference>
<keyword evidence="10 16" id="KW-0547">Nucleotide-binding</keyword>
<dbReference type="CDD" id="cd00739">
    <property type="entry name" value="DHPS"/>
    <property type="match status" value="1"/>
</dbReference>
<dbReference type="Gene3D" id="3.30.70.560">
    <property type="entry name" value="7,8-Dihydro-6-hydroxymethylpterin-pyrophosphokinase HPPK"/>
    <property type="match status" value="1"/>
</dbReference>
<dbReference type="PROSITE" id="PS00794">
    <property type="entry name" value="HPPK"/>
    <property type="match status" value="1"/>
</dbReference>
<evidence type="ECO:0000256" key="14">
    <source>
        <dbReference type="ARBA" id="ARBA00022909"/>
    </source>
</evidence>
<dbReference type="OMA" id="ESEPMYF"/>
<evidence type="ECO:0000256" key="2">
    <source>
        <dbReference type="ARBA" id="ARBA00000198"/>
    </source>
</evidence>
<evidence type="ECO:0000259" key="17">
    <source>
        <dbReference type="PROSITE" id="PS50972"/>
    </source>
</evidence>
<keyword evidence="12 16" id="KW-0067">ATP-binding</keyword>
<proteinExistence type="inferred from homology"/>
<dbReference type="InterPro" id="IPR035907">
    <property type="entry name" value="Hppk_sf"/>
</dbReference>
<accession>G0V595</accession>
<evidence type="ECO:0000256" key="10">
    <source>
        <dbReference type="ARBA" id="ARBA00022741"/>
    </source>
</evidence>
<dbReference type="FunCoup" id="G0V595">
    <property type="interactions" value="270"/>
</dbReference>
<comment type="similarity">
    <text evidence="7 16">In the C-terminal section; belongs to the DHPS family.</text>
</comment>
<dbReference type="Gene3D" id="3.20.20.20">
    <property type="entry name" value="Dihydropteroate synthase-like"/>
    <property type="match status" value="1"/>
</dbReference>
<keyword evidence="14 16" id="KW-0289">Folate biosynthesis</keyword>
<dbReference type="Pfam" id="PF02152">
    <property type="entry name" value="FolB"/>
    <property type="match status" value="2"/>
</dbReference>
<dbReference type="FunFam" id="3.20.20.20:FF:000014">
    <property type="entry name" value="Folic acid synthesis protein fol1"/>
    <property type="match status" value="1"/>
</dbReference>
<dbReference type="InterPro" id="IPR011005">
    <property type="entry name" value="Dihydropteroate_synth-like_sf"/>
</dbReference>
<keyword evidence="16" id="KW-0456">Lyase</keyword>
<dbReference type="InParanoid" id="G0V595"/>
<keyword evidence="9 16" id="KW-0479">Metal-binding</keyword>
<evidence type="ECO:0000313" key="18">
    <source>
        <dbReference type="EMBL" id="CCC66631.1"/>
    </source>
</evidence>
<evidence type="ECO:0000256" key="3">
    <source>
        <dbReference type="ARBA" id="ARBA00001946"/>
    </source>
</evidence>
<dbReference type="Proteomes" id="UP000001640">
    <property type="component" value="Chromosome 1"/>
</dbReference>
<reference key="2">
    <citation type="submission" date="2011-08" db="EMBL/GenBank/DDBJ databases">
        <title>Genome sequence of Naumovozyma castellii.</title>
        <authorList>
            <person name="Gordon J.L."/>
            <person name="Armisen D."/>
            <person name="Proux-Wera E."/>
            <person name="OhEigeartaigh S.S."/>
            <person name="Byrne K.P."/>
            <person name="Wolfe K.H."/>
        </authorList>
    </citation>
    <scope>NUCLEOTIDE SEQUENCE</scope>
    <source>
        <strain>Type strain:CBS 4309</strain>
    </source>
</reference>
<dbReference type="CDD" id="cd00483">
    <property type="entry name" value="HPPK"/>
    <property type="match status" value="1"/>
</dbReference>
<keyword evidence="8 16" id="KW-0808">Transferase</keyword>
<comment type="cofactor">
    <cofactor evidence="3 16">
        <name>Mg(2+)</name>
        <dbReference type="ChEBI" id="CHEBI:18420"/>
    </cofactor>
</comment>
<dbReference type="Pfam" id="PF01288">
    <property type="entry name" value="HPPK"/>
    <property type="match status" value="1"/>
</dbReference>
<dbReference type="PROSITE" id="PS50972">
    <property type="entry name" value="PTERIN_BINDING"/>
    <property type="match status" value="1"/>
</dbReference>
<reference evidence="18 19" key="1">
    <citation type="journal article" date="2011" name="Proc. Natl. Acad. Sci. U.S.A.">
        <title>Evolutionary erosion of yeast sex chromosomes by mating-type switching accidents.</title>
        <authorList>
            <person name="Gordon J.L."/>
            <person name="Armisen D."/>
            <person name="Proux-Wera E."/>
            <person name="Oheigeartaigh S.S."/>
            <person name="Byrne K.P."/>
            <person name="Wolfe K.H."/>
        </authorList>
    </citation>
    <scope>NUCLEOTIDE SEQUENCE [LARGE SCALE GENOMIC DNA]</scope>
    <source>
        <strain evidence="19">ATCC 76901 / BCRC 22586 / CBS 4309 / NBRC 1992 / NRRL Y-12630</strain>
    </source>
</reference>
<dbReference type="InterPro" id="IPR000550">
    <property type="entry name" value="Hppk"/>
</dbReference>
<evidence type="ECO:0000256" key="12">
    <source>
        <dbReference type="ARBA" id="ARBA00022840"/>
    </source>
</evidence>
<evidence type="ECO:0000256" key="15">
    <source>
        <dbReference type="ARBA" id="ARBA00023268"/>
    </source>
</evidence>
<dbReference type="RefSeq" id="XP_003673022.1">
    <property type="nucleotide sequence ID" value="XM_003672974.1"/>
</dbReference>